<protein>
    <recommendedName>
        <fullName evidence="3">PDZ domain-containing protein</fullName>
    </recommendedName>
</protein>
<dbReference type="PROSITE" id="PS50297">
    <property type="entry name" value="ANK_REP_REGION"/>
    <property type="match status" value="3"/>
</dbReference>
<feature type="region of interest" description="Disordered" evidence="2">
    <location>
        <begin position="1082"/>
        <end position="1159"/>
    </location>
</feature>
<dbReference type="InterPro" id="IPR001478">
    <property type="entry name" value="PDZ"/>
</dbReference>
<dbReference type="SMART" id="SM00248">
    <property type="entry name" value="ANK"/>
    <property type="match status" value="7"/>
</dbReference>
<dbReference type="GO" id="GO:0030160">
    <property type="term" value="F:synaptic receptor adaptor activity"/>
    <property type="evidence" value="ECO:0007669"/>
    <property type="project" value="TreeGrafter"/>
</dbReference>
<evidence type="ECO:0000259" key="3">
    <source>
        <dbReference type="PROSITE" id="PS50106"/>
    </source>
</evidence>
<dbReference type="PANTHER" id="PTHR24135:SF28">
    <property type="entry name" value="LD13733P"/>
    <property type="match status" value="1"/>
</dbReference>
<feature type="repeat" description="ANK" evidence="1">
    <location>
        <begin position="337"/>
        <end position="369"/>
    </location>
</feature>
<dbReference type="EMBL" id="GEEE01019556">
    <property type="protein sequence ID" value="JAP43669.1"/>
    <property type="molecule type" value="Transcribed_RNA"/>
</dbReference>
<feature type="repeat" description="ANK" evidence="1">
    <location>
        <begin position="275"/>
        <end position="307"/>
    </location>
</feature>
<name>A0A0X3NVE3_SCHSO</name>
<feature type="region of interest" description="Disordered" evidence="2">
    <location>
        <begin position="601"/>
        <end position="753"/>
    </location>
</feature>
<dbReference type="InterPro" id="IPR041489">
    <property type="entry name" value="PDZ_6"/>
</dbReference>
<feature type="repeat" description="ANK" evidence="1">
    <location>
        <begin position="174"/>
        <end position="207"/>
    </location>
</feature>
<organism evidence="4">
    <name type="scientific">Schistocephalus solidus</name>
    <name type="common">Tapeworm</name>
    <dbReference type="NCBI Taxonomy" id="70667"/>
    <lineage>
        <taxon>Eukaryota</taxon>
        <taxon>Metazoa</taxon>
        <taxon>Spiralia</taxon>
        <taxon>Lophotrochozoa</taxon>
        <taxon>Platyhelminthes</taxon>
        <taxon>Cestoda</taxon>
        <taxon>Eucestoda</taxon>
        <taxon>Diphyllobothriidea</taxon>
        <taxon>Diphyllobothriidae</taxon>
        <taxon>Schistocephalus</taxon>
    </lineage>
</organism>
<feature type="compositionally biased region" description="Low complexity" evidence="2">
    <location>
        <begin position="8"/>
        <end position="30"/>
    </location>
</feature>
<dbReference type="SMART" id="SM00228">
    <property type="entry name" value="PDZ"/>
    <property type="match status" value="1"/>
</dbReference>
<dbReference type="AlphaFoldDB" id="A0A0X3NVE3"/>
<dbReference type="InterPro" id="IPR036770">
    <property type="entry name" value="Ankyrin_rpt-contain_sf"/>
</dbReference>
<feature type="domain" description="PDZ" evidence="3">
    <location>
        <begin position="768"/>
        <end position="862"/>
    </location>
</feature>
<feature type="region of interest" description="Disordered" evidence="2">
    <location>
        <begin position="306"/>
        <end position="327"/>
    </location>
</feature>
<feature type="region of interest" description="Disordered" evidence="2">
    <location>
        <begin position="471"/>
        <end position="492"/>
    </location>
</feature>
<feature type="compositionally biased region" description="Polar residues" evidence="2">
    <location>
        <begin position="702"/>
        <end position="725"/>
    </location>
</feature>
<feature type="compositionally biased region" description="Basic and acidic residues" evidence="2">
    <location>
        <begin position="652"/>
        <end position="662"/>
    </location>
</feature>
<dbReference type="InterPro" id="IPR036034">
    <property type="entry name" value="PDZ_sf"/>
</dbReference>
<gene>
    <name evidence="4" type="ORF">TR153320</name>
</gene>
<dbReference type="PROSITE" id="PS50106">
    <property type="entry name" value="PDZ"/>
    <property type="match status" value="1"/>
</dbReference>
<sequence>MRKFTFPSQQSDSDSGRFSGGAASANSSFRNQETKPPLYILVHVAALDRSIYLSVAKEALVCHVKQKLLEQFGDLLNDALNFGLFLPAMNGRNGKFLDEDRLVSAYVTNETTAALEFIYKKRINTGSKTAQTQHELSKQHLPQSFLRYVTRGDTKKVEKLLANGLDPNFVCQRSGESPLSIAAMRSKPSALIGILIEGGAHKDFRSRGGVTPLHKAAAIGNFDAVKTLLDFGQSPNILDAHGLTPLYHNILGDVDTRICHRLLYEHAQIGIEDIDGRQEIHQAAILGRIEQLNLLIMYGADVNVRSSPGRQSSNRPALPVRTAKSPTRQQRVEFARAGQTPLHFAAIYGQSSAAVRLLAWGADPTIKNDEGRTPLEEARYHGNNSTAEAIRTFRGDGSQRSSCGPFLPAPTFNPRRKPTLATLQAPRLDFVSIMDAGRERKGPSRSVTMPFPTVASASPSRVALVRQNSTETAPVGCGTDPTSASDQNSYRSEARARQKVRSVTTTTTTPNLARTERLKVRASSEGDLLNSMCLSEQVRRRQNHNQRRCCRVVKQEDLGLPKHDAHCTIPILDTTDAARTARRARQKRNLKSWKSSTALNETYTSSEDEGYPSRSRERHHKASPAPCDLNDLSGSTTIGRNVTVPPGRLVKTIHEEPRESRPQENVLWQGAPVPANPFTVSSRPVSPTSRTSHHFPHLRPSGPQSPTSSVERFSVYSKSDSSEGFTTAGHPGQRPWPRPSARQVPPRPGSREFVASTQELTGLEGVRRVRLCKAYLPDAPRIPTFGLSLRTVKNASAVEQFVPTPAKPSLQFIKYVKPGSPAAEAGLRDGDFVLKINEHDVTRARHDEVTGLIDSLRSDTVLLDVVRPVVPQVCSIPQDTLDSYVRNGMQPTAYLAKPQQEARIFQQVHRSASIAGRLPRSTTPVTAAATNGGQVVCRQKESTSFSLADGTHSYSFDSNATRCTSPDDGIFSQSTGRSSSVFSSPSPYSHLRIPNPPLVHSVTDYRIRTQYANTSRNHRDTGRNPPVPLRVGPRGLPKSNTVAFAEDVAVDTMSLHSFASTTALKHPGSRRQAAALVGRSDARVLPASNQPQPRFLPRYSSPNSYVSLGAPLQSSAHRRRERSLVKQQQQHQQPPYQPAMHHRYEPGSANMTPSSRRPVSLGYALSNDLVDMSAGRNHNHADWVLPGQPHPLSTTPCDPDFVVPPPEEFCC</sequence>
<dbReference type="GO" id="GO:0035255">
    <property type="term" value="F:ionotropic glutamate receptor binding"/>
    <property type="evidence" value="ECO:0007669"/>
    <property type="project" value="TreeGrafter"/>
</dbReference>
<feature type="region of interest" description="Disordered" evidence="2">
    <location>
        <begin position="967"/>
        <end position="995"/>
    </location>
</feature>
<dbReference type="InterPro" id="IPR002110">
    <property type="entry name" value="Ankyrin_rpt"/>
</dbReference>
<evidence type="ECO:0000256" key="2">
    <source>
        <dbReference type="SAM" id="MobiDB-lite"/>
    </source>
</evidence>
<dbReference type="InterPro" id="IPR051569">
    <property type="entry name" value="SHANK"/>
</dbReference>
<feature type="region of interest" description="Disordered" evidence="2">
    <location>
        <begin position="1"/>
        <end position="30"/>
    </location>
</feature>
<evidence type="ECO:0000313" key="4">
    <source>
        <dbReference type="EMBL" id="JAP43669.1"/>
    </source>
</evidence>
<feature type="compositionally biased region" description="Low complexity" evidence="2">
    <location>
        <begin position="679"/>
        <end position="690"/>
    </location>
</feature>
<dbReference type="Pfam" id="PF13857">
    <property type="entry name" value="Ank_5"/>
    <property type="match status" value="1"/>
</dbReference>
<accession>A0A0X3NVE3</accession>
<dbReference type="Pfam" id="PF12796">
    <property type="entry name" value="Ank_2"/>
    <property type="match status" value="1"/>
</dbReference>
<proteinExistence type="predicted"/>
<feature type="compositionally biased region" description="Polar residues" evidence="2">
    <location>
        <begin position="306"/>
        <end position="315"/>
    </location>
</feature>
<evidence type="ECO:0000256" key="1">
    <source>
        <dbReference type="PROSITE-ProRule" id="PRU00023"/>
    </source>
</evidence>
<dbReference type="Gene3D" id="2.30.42.10">
    <property type="match status" value="1"/>
</dbReference>
<keyword evidence="1" id="KW-0040">ANK repeat</keyword>
<feature type="repeat" description="ANK" evidence="1">
    <location>
        <begin position="208"/>
        <end position="240"/>
    </location>
</feature>
<dbReference type="PANTHER" id="PTHR24135">
    <property type="entry name" value="SH3 AND MULTIPLE ANKYRIN REPEAT DOMAINS PROTEIN"/>
    <property type="match status" value="1"/>
</dbReference>
<dbReference type="SUPFAM" id="SSF48403">
    <property type="entry name" value="Ankyrin repeat"/>
    <property type="match status" value="1"/>
</dbReference>
<feature type="compositionally biased region" description="Low complexity" evidence="2">
    <location>
        <begin position="972"/>
        <end position="989"/>
    </location>
</feature>
<dbReference type="Pfam" id="PF17820">
    <property type="entry name" value="PDZ_6"/>
    <property type="match status" value="1"/>
</dbReference>
<dbReference type="SUPFAM" id="SSF50156">
    <property type="entry name" value="PDZ domain-like"/>
    <property type="match status" value="1"/>
</dbReference>
<feature type="region of interest" description="Disordered" evidence="2">
    <location>
        <begin position="1012"/>
        <end position="1035"/>
    </location>
</feature>
<feature type="compositionally biased region" description="Polar residues" evidence="2">
    <location>
        <begin position="480"/>
        <end position="491"/>
    </location>
</feature>
<dbReference type="Gene3D" id="1.25.40.20">
    <property type="entry name" value="Ankyrin repeat-containing domain"/>
    <property type="match status" value="2"/>
</dbReference>
<reference evidence="4" key="1">
    <citation type="submission" date="2016-01" db="EMBL/GenBank/DDBJ databases">
        <title>Reference transcriptome for the parasite Schistocephalus solidus: insights into the molecular evolution of parasitism.</title>
        <authorList>
            <person name="Hebert F.O."/>
            <person name="Grambauer S."/>
            <person name="Barber I."/>
            <person name="Landry C.R."/>
            <person name="Aubin-Horth N."/>
        </authorList>
    </citation>
    <scope>NUCLEOTIDE SEQUENCE</scope>
</reference>
<dbReference type="PROSITE" id="PS50088">
    <property type="entry name" value="ANK_REPEAT"/>
    <property type="match status" value="4"/>
</dbReference>